<organism evidence="2 3">
    <name type="scientific">Kitasatospora acidiphila</name>
    <dbReference type="NCBI Taxonomy" id="2567942"/>
    <lineage>
        <taxon>Bacteria</taxon>
        <taxon>Bacillati</taxon>
        <taxon>Actinomycetota</taxon>
        <taxon>Actinomycetes</taxon>
        <taxon>Kitasatosporales</taxon>
        <taxon>Streptomycetaceae</taxon>
        <taxon>Kitasatospora</taxon>
    </lineage>
</organism>
<accession>A0A540W2E9</accession>
<dbReference type="InterPro" id="IPR011010">
    <property type="entry name" value="DNA_brk_join_enz"/>
</dbReference>
<evidence type="ECO:0000313" key="2">
    <source>
        <dbReference type="EMBL" id="TQF03172.1"/>
    </source>
</evidence>
<keyword evidence="3" id="KW-1185">Reference proteome</keyword>
<evidence type="ECO:0000313" key="3">
    <source>
        <dbReference type="Proteomes" id="UP000319103"/>
    </source>
</evidence>
<dbReference type="RefSeq" id="WP_141633844.1">
    <property type="nucleotide sequence ID" value="NZ_VIGB01000003.1"/>
</dbReference>
<keyword evidence="1" id="KW-0812">Transmembrane</keyword>
<gene>
    <name evidence="2" type="ORF">E6W39_14120</name>
</gene>
<evidence type="ECO:0000256" key="1">
    <source>
        <dbReference type="SAM" id="Phobius"/>
    </source>
</evidence>
<sequence>MGRYDQARTAGAALLLVLLLGGCGGDNTGNSPPPDTSQVDYVANLRADQHALDRGQLLYTNLGSVDVGTDHTFEITVTDLGKGPQLAHPDPVPQGWVAPPQDVPTGGDVGIRLTCDGVSCASYDDMRKPVVVPGRAVTWSFGLHLGSPGQAHIHIDAVVYRTSSDQVLSSAAPIDVEVSVRRTWAYTLGQAVHWIFTSATGLGLFSGGAVLTAIGGWLRRVRAARRRPDVDRVLAAIPAADARDRALFGLLRLTNRPIREVVAIRRSDVFMHGSAMAVTFPTLSESIYQHRVTGRRLRQAVRHLATSCSGERIFGDGPDTATPEVTDRWRRHCARVNLDLPLTALHSYPAPDGH</sequence>
<dbReference type="PROSITE" id="PS51257">
    <property type="entry name" value="PROKAR_LIPOPROTEIN"/>
    <property type="match status" value="1"/>
</dbReference>
<dbReference type="Proteomes" id="UP000319103">
    <property type="component" value="Unassembled WGS sequence"/>
</dbReference>
<dbReference type="SUPFAM" id="SSF56349">
    <property type="entry name" value="DNA breaking-rejoining enzymes"/>
    <property type="match status" value="1"/>
</dbReference>
<dbReference type="GO" id="GO:0003677">
    <property type="term" value="F:DNA binding"/>
    <property type="evidence" value="ECO:0007669"/>
    <property type="project" value="InterPro"/>
</dbReference>
<keyword evidence="1" id="KW-1133">Transmembrane helix</keyword>
<comment type="caution">
    <text evidence="2">The sequence shown here is derived from an EMBL/GenBank/DDBJ whole genome shotgun (WGS) entry which is preliminary data.</text>
</comment>
<protein>
    <submittedName>
        <fullName evidence="2">Uncharacterized protein</fullName>
    </submittedName>
</protein>
<dbReference type="AlphaFoldDB" id="A0A540W2E9"/>
<reference evidence="2 3" key="1">
    <citation type="submission" date="2019-06" db="EMBL/GenBank/DDBJ databases">
        <title>Description of Kitasatospora acidophila sp. nov. isolated from pine grove soil, and reclassification of Streptomyces novaecaesareae to Kitasatospora novaeceasareae comb. nov.</title>
        <authorList>
            <person name="Kim M.J."/>
        </authorList>
    </citation>
    <scope>NUCLEOTIDE SEQUENCE [LARGE SCALE GENOMIC DNA]</scope>
    <source>
        <strain evidence="2 3">MMS16-CNU292</strain>
    </source>
</reference>
<proteinExistence type="predicted"/>
<name>A0A540W2E9_9ACTN</name>
<dbReference type="EMBL" id="VIGB01000003">
    <property type="protein sequence ID" value="TQF03172.1"/>
    <property type="molecule type" value="Genomic_DNA"/>
</dbReference>
<dbReference type="OrthoDB" id="10004289at2"/>
<keyword evidence="1" id="KW-0472">Membrane</keyword>
<feature type="transmembrane region" description="Helical" evidence="1">
    <location>
        <begin position="191"/>
        <end position="218"/>
    </location>
</feature>